<dbReference type="Proteomes" id="UP000827092">
    <property type="component" value="Unassembled WGS sequence"/>
</dbReference>
<accession>A0AAV6TP50</accession>
<sequence length="71" mass="8218">MRVMISMRFLKDRFLTLMFDSDYPDGLVTSKAVIKGPQNSNQHPLRIDSILAFKWREFEKPSITDRSGVKG</sequence>
<proteinExistence type="predicted"/>
<organism evidence="1 2">
    <name type="scientific">Oedothorax gibbosus</name>
    <dbReference type="NCBI Taxonomy" id="931172"/>
    <lineage>
        <taxon>Eukaryota</taxon>
        <taxon>Metazoa</taxon>
        <taxon>Ecdysozoa</taxon>
        <taxon>Arthropoda</taxon>
        <taxon>Chelicerata</taxon>
        <taxon>Arachnida</taxon>
        <taxon>Araneae</taxon>
        <taxon>Araneomorphae</taxon>
        <taxon>Entelegynae</taxon>
        <taxon>Araneoidea</taxon>
        <taxon>Linyphiidae</taxon>
        <taxon>Erigoninae</taxon>
        <taxon>Oedothorax</taxon>
    </lineage>
</organism>
<gene>
    <name evidence="1" type="ORF">JTE90_015052</name>
</gene>
<dbReference type="AlphaFoldDB" id="A0AAV6TP50"/>
<evidence type="ECO:0000313" key="1">
    <source>
        <dbReference type="EMBL" id="KAG8173150.1"/>
    </source>
</evidence>
<comment type="caution">
    <text evidence="1">The sequence shown here is derived from an EMBL/GenBank/DDBJ whole genome shotgun (WGS) entry which is preliminary data.</text>
</comment>
<protein>
    <submittedName>
        <fullName evidence="1">Uncharacterized protein</fullName>
    </submittedName>
</protein>
<name>A0AAV6TP50_9ARAC</name>
<dbReference type="EMBL" id="JAFNEN010002028">
    <property type="protein sequence ID" value="KAG8173150.1"/>
    <property type="molecule type" value="Genomic_DNA"/>
</dbReference>
<reference evidence="1 2" key="1">
    <citation type="journal article" date="2022" name="Nat. Ecol. Evol.">
        <title>A masculinizing supergene underlies an exaggerated male reproductive morph in a spider.</title>
        <authorList>
            <person name="Hendrickx F."/>
            <person name="De Corte Z."/>
            <person name="Sonet G."/>
            <person name="Van Belleghem S.M."/>
            <person name="Kostlbacher S."/>
            <person name="Vangestel C."/>
        </authorList>
    </citation>
    <scope>NUCLEOTIDE SEQUENCE [LARGE SCALE GENOMIC DNA]</scope>
    <source>
        <strain evidence="1">W744_W776</strain>
    </source>
</reference>
<keyword evidence="2" id="KW-1185">Reference proteome</keyword>
<evidence type="ECO:0000313" key="2">
    <source>
        <dbReference type="Proteomes" id="UP000827092"/>
    </source>
</evidence>